<reference evidence="2 3" key="1">
    <citation type="submission" date="2021-05" db="EMBL/GenBank/DDBJ databases">
        <title>Direct Submission.</title>
        <authorList>
            <person name="Li K."/>
            <person name="Gao J."/>
        </authorList>
    </citation>
    <scope>NUCLEOTIDE SEQUENCE [LARGE SCALE GENOMIC DNA]</scope>
    <source>
        <strain evidence="2 3">Mg02</strain>
    </source>
</reference>
<feature type="region of interest" description="Disordered" evidence="1">
    <location>
        <begin position="18"/>
        <end position="38"/>
    </location>
</feature>
<dbReference type="Proteomes" id="UP000676079">
    <property type="component" value="Chromosome"/>
</dbReference>
<feature type="compositionally biased region" description="Basic and acidic residues" evidence="1">
    <location>
        <begin position="26"/>
        <end position="37"/>
    </location>
</feature>
<evidence type="ECO:0000313" key="3">
    <source>
        <dbReference type="Proteomes" id="UP000676079"/>
    </source>
</evidence>
<dbReference type="EMBL" id="CP074133">
    <property type="protein sequence ID" value="QUX23653.1"/>
    <property type="molecule type" value="Genomic_DNA"/>
</dbReference>
<name>A0ABX8BSB9_9ACTN</name>
<evidence type="ECO:0000256" key="1">
    <source>
        <dbReference type="SAM" id="MobiDB-lite"/>
    </source>
</evidence>
<dbReference type="RefSeq" id="WP_220564875.1">
    <property type="nucleotide sequence ID" value="NZ_CP074133.1"/>
</dbReference>
<accession>A0ABX8BSB9</accession>
<protein>
    <submittedName>
        <fullName evidence="2">Uncharacterized protein</fullName>
    </submittedName>
</protein>
<sequence length="98" mass="11002">MLEQLAALARPGALLIGTGMDPATSDPEHTAYHDHNRARGRLPGQIRMRVRSGTLATGWFDYLLVGPDGLERLVHRSPWRLESVREQGRNYSAALRLR</sequence>
<evidence type="ECO:0000313" key="2">
    <source>
        <dbReference type="EMBL" id="QUX23653.1"/>
    </source>
</evidence>
<organism evidence="2 3">
    <name type="scientific">Nocardiopsis changdeensis</name>
    <dbReference type="NCBI Taxonomy" id="2831969"/>
    <lineage>
        <taxon>Bacteria</taxon>
        <taxon>Bacillati</taxon>
        <taxon>Actinomycetota</taxon>
        <taxon>Actinomycetes</taxon>
        <taxon>Streptosporangiales</taxon>
        <taxon>Nocardiopsidaceae</taxon>
        <taxon>Nocardiopsis</taxon>
    </lineage>
</organism>
<gene>
    <name evidence="2" type="ORF">KGD84_04680</name>
</gene>
<proteinExistence type="predicted"/>
<keyword evidence="3" id="KW-1185">Reference proteome</keyword>